<evidence type="ECO:0000313" key="2">
    <source>
        <dbReference type="EMBL" id="KAJ1176141.1"/>
    </source>
</evidence>
<accession>A0AAV7TJ30</accession>
<gene>
    <name evidence="2" type="ORF">NDU88_001424</name>
</gene>
<sequence length="194" mass="21114">MPQFSPKTDTWLANCVRRGAGGECKADKLYLAQDPVGLCAWTLCARLVEEGFNEPVAQLLRRWGCQRGVAWRRWQKQSAGEATARNLPPQPILNDYGPPAQLKGWLKVGRGSDAGGEPTDPHGTRGGKTNFRVQRGAKDGGREVEIGADDLLVAEEAAETCPTSGRFSVPKRGEPVVVPWAPSGCQWDMKKSSE</sequence>
<dbReference type="Proteomes" id="UP001066276">
    <property type="component" value="Chromosome 3_2"/>
</dbReference>
<proteinExistence type="predicted"/>
<organism evidence="2 3">
    <name type="scientific">Pleurodeles waltl</name>
    <name type="common">Iberian ribbed newt</name>
    <dbReference type="NCBI Taxonomy" id="8319"/>
    <lineage>
        <taxon>Eukaryota</taxon>
        <taxon>Metazoa</taxon>
        <taxon>Chordata</taxon>
        <taxon>Craniata</taxon>
        <taxon>Vertebrata</taxon>
        <taxon>Euteleostomi</taxon>
        <taxon>Amphibia</taxon>
        <taxon>Batrachia</taxon>
        <taxon>Caudata</taxon>
        <taxon>Salamandroidea</taxon>
        <taxon>Salamandridae</taxon>
        <taxon>Pleurodelinae</taxon>
        <taxon>Pleurodeles</taxon>
    </lineage>
</organism>
<keyword evidence="3" id="KW-1185">Reference proteome</keyword>
<dbReference type="AlphaFoldDB" id="A0AAV7TJ30"/>
<protein>
    <submittedName>
        <fullName evidence="2">Uncharacterized protein</fullName>
    </submittedName>
</protein>
<evidence type="ECO:0000313" key="3">
    <source>
        <dbReference type="Proteomes" id="UP001066276"/>
    </source>
</evidence>
<feature type="region of interest" description="Disordered" evidence="1">
    <location>
        <begin position="110"/>
        <end position="133"/>
    </location>
</feature>
<dbReference type="EMBL" id="JANPWB010000006">
    <property type="protein sequence ID" value="KAJ1176141.1"/>
    <property type="molecule type" value="Genomic_DNA"/>
</dbReference>
<evidence type="ECO:0000256" key="1">
    <source>
        <dbReference type="SAM" id="MobiDB-lite"/>
    </source>
</evidence>
<reference evidence="2" key="1">
    <citation type="journal article" date="2022" name="bioRxiv">
        <title>Sequencing and chromosome-scale assembly of the giantPleurodeles waltlgenome.</title>
        <authorList>
            <person name="Brown T."/>
            <person name="Elewa A."/>
            <person name="Iarovenko S."/>
            <person name="Subramanian E."/>
            <person name="Araus A.J."/>
            <person name="Petzold A."/>
            <person name="Susuki M."/>
            <person name="Suzuki K.-i.T."/>
            <person name="Hayashi T."/>
            <person name="Toyoda A."/>
            <person name="Oliveira C."/>
            <person name="Osipova E."/>
            <person name="Leigh N.D."/>
            <person name="Simon A."/>
            <person name="Yun M.H."/>
        </authorList>
    </citation>
    <scope>NUCLEOTIDE SEQUENCE</scope>
    <source>
        <strain evidence="2">20211129_DDA</strain>
        <tissue evidence="2">Liver</tissue>
    </source>
</reference>
<comment type="caution">
    <text evidence="2">The sequence shown here is derived from an EMBL/GenBank/DDBJ whole genome shotgun (WGS) entry which is preliminary data.</text>
</comment>
<name>A0AAV7TJ30_PLEWA</name>